<evidence type="ECO:0000256" key="5">
    <source>
        <dbReference type="ARBA" id="ARBA00022605"/>
    </source>
</evidence>
<evidence type="ECO:0000259" key="10">
    <source>
        <dbReference type="Pfam" id="PF00697"/>
    </source>
</evidence>
<dbReference type="Proteomes" id="UP000001052">
    <property type="component" value="Chromosome"/>
</dbReference>
<dbReference type="PANTHER" id="PTHR42894:SF1">
    <property type="entry name" value="N-(5'-PHOSPHORIBOSYL)ANTHRANILATE ISOMERASE"/>
    <property type="match status" value="1"/>
</dbReference>
<evidence type="ECO:0000256" key="3">
    <source>
        <dbReference type="ARBA" id="ARBA00012572"/>
    </source>
</evidence>
<accession>C8WZF0</accession>
<organism evidence="11 12">
    <name type="scientific">Desulfohalobium retbaense (strain ATCC 49708 / DSM 5692 / JCM 16813 / HR100)</name>
    <dbReference type="NCBI Taxonomy" id="485915"/>
    <lineage>
        <taxon>Bacteria</taxon>
        <taxon>Pseudomonadati</taxon>
        <taxon>Thermodesulfobacteriota</taxon>
        <taxon>Desulfovibrionia</taxon>
        <taxon>Desulfovibrionales</taxon>
        <taxon>Desulfohalobiaceae</taxon>
        <taxon>Desulfohalobium</taxon>
    </lineage>
</organism>
<comment type="catalytic activity">
    <reaction evidence="1 9">
        <text>N-(5-phospho-beta-D-ribosyl)anthranilate = 1-(2-carboxyphenylamino)-1-deoxy-D-ribulose 5-phosphate</text>
        <dbReference type="Rhea" id="RHEA:21540"/>
        <dbReference type="ChEBI" id="CHEBI:18277"/>
        <dbReference type="ChEBI" id="CHEBI:58613"/>
        <dbReference type="EC" id="5.3.1.24"/>
    </reaction>
</comment>
<dbReference type="KEGG" id="drt:Dret_0123"/>
<dbReference type="RefSeq" id="WP_015750584.1">
    <property type="nucleotide sequence ID" value="NC_013223.1"/>
</dbReference>
<gene>
    <name evidence="9" type="primary">trpF</name>
    <name evidence="11" type="ordered locus">Dret_0123</name>
</gene>
<sequence>MADTLLIKVCGLKRQQDVELCGALGVDMVGFIFHEPSLRSIRPEQVAELPRGRFLRVGVVVRQRTAAITDIMHRAELDLVQFHGEQDHHDAAAIGPQRVIRVVWPERFASKAALQAYLDAWADSCRYFLCDSGVAGGGHGRELQSAVALQQIVFPRPWLLAGGIGAENVRKKITKFQPDGVDMNSGVENAPGEKNRGQLIAAVQTMRQSRSCVQLGE</sequence>
<dbReference type="Gene3D" id="3.20.20.70">
    <property type="entry name" value="Aldolase class I"/>
    <property type="match status" value="1"/>
</dbReference>
<evidence type="ECO:0000256" key="8">
    <source>
        <dbReference type="ARBA" id="ARBA00023235"/>
    </source>
</evidence>
<evidence type="ECO:0000256" key="9">
    <source>
        <dbReference type="HAMAP-Rule" id="MF_00135"/>
    </source>
</evidence>
<evidence type="ECO:0000256" key="6">
    <source>
        <dbReference type="ARBA" id="ARBA00022822"/>
    </source>
</evidence>
<evidence type="ECO:0000256" key="2">
    <source>
        <dbReference type="ARBA" id="ARBA00004664"/>
    </source>
</evidence>
<dbReference type="InterPro" id="IPR001240">
    <property type="entry name" value="PRAI_dom"/>
</dbReference>
<dbReference type="InterPro" id="IPR013785">
    <property type="entry name" value="Aldolase_TIM"/>
</dbReference>
<dbReference type="AlphaFoldDB" id="C8WZF0"/>
<proteinExistence type="inferred from homology"/>
<dbReference type="GO" id="GO:0004640">
    <property type="term" value="F:phosphoribosylanthranilate isomerase activity"/>
    <property type="evidence" value="ECO:0007669"/>
    <property type="project" value="UniProtKB-UniRule"/>
</dbReference>
<dbReference type="InterPro" id="IPR044643">
    <property type="entry name" value="TrpF_fam"/>
</dbReference>
<evidence type="ECO:0000256" key="7">
    <source>
        <dbReference type="ARBA" id="ARBA00023141"/>
    </source>
</evidence>
<dbReference type="STRING" id="485915.Dret_0123"/>
<keyword evidence="6 9" id="KW-0822">Tryptophan biosynthesis</keyword>
<dbReference type="InterPro" id="IPR011060">
    <property type="entry name" value="RibuloseP-bd_barrel"/>
</dbReference>
<comment type="pathway">
    <text evidence="2 9">Amino-acid biosynthesis; L-tryptophan biosynthesis; L-tryptophan from chorismate: step 3/5.</text>
</comment>
<keyword evidence="8 9" id="KW-0413">Isomerase</keyword>
<dbReference type="PANTHER" id="PTHR42894">
    <property type="entry name" value="N-(5'-PHOSPHORIBOSYL)ANTHRANILATE ISOMERASE"/>
    <property type="match status" value="1"/>
</dbReference>
<comment type="similarity">
    <text evidence="9">Belongs to the TrpF family.</text>
</comment>
<keyword evidence="7 9" id="KW-0057">Aromatic amino acid biosynthesis</keyword>
<dbReference type="CDD" id="cd00405">
    <property type="entry name" value="PRAI"/>
    <property type="match status" value="1"/>
</dbReference>
<evidence type="ECO:0000256" key="4">
    <source>
        <dbReference type="ARBA" id="ARBA00022272"/>
    </source>
</evidence>
<dbReference type="GO" id="GO:0000162">
    <property type="term" value="P:L-tryptophan biosynthetic process"/>
    <property type="evidence" value="ECO:0007669"/>
    <property type="project" value="UniProtKB-UniRule"/>
</dbReference>
<evidence type="ECO:0000313" key="12">
    <source>
        <dbReference type="Proteomes" id="UP000001052"/>
    </source>
</evidence>
<dbReference type="HAMAP" id="MF_00135">
    <property type="entry name" value="PRAI"/>
    <property type="match status" value="1"/>
</dbReference>
<dbReference type="UniPathway" id="UPA00035">
    <property type="reaction ID" value="UER00042"/>
</dbReference>
<reference evidence="12" key="1">
    <citation type="submission" date="2009-09" db="EMBL/GenBank/DDBJ databases">
        <title>The complete chromosome of Desulfohalobium retbaense DSM 5692.</title>
        <authorList>
            <consortium name="US DOE Joint Genome Institute (JGI-PGF)"/>
            <person name="Lucas S."/>
            <person name="Copeland A."/>
            <person name="Lapidus A."/>
            <person name="Glavina del Rio T."/>
            <person name="Dalin E."/>
            <person name="Tice H."/>
            <person name="Bruce D."/>
            <person name="Goodwin L."/>
            <person name="Pitluck S."/>
            <person name="Kyrpides N."/>
            <person name="Mavromatis K."/>
            <person name="Ivanova N."/>
            <person name="Mikhailova N."/>
            <person name="Munk A.C."/>
            <person name="Brettin T."/>
            <person name="Detter J.C."/>
            <person name="Han C."/>
            <person name="Tapia R."/>
            <person name="Larimer F."/>
            <person name="Land M."/>
            <person name="Hauser L."/>
            <person name="Markowitz V."/>
            <person name="Cheng J.-F."/>
            <person name="Hugenholtz P."/>
            <person name="Woyke T."/>
            <person name="Wu D."/>
            <person name="Spring S."/>
            <person name="Klenk H.-P."/>
            <person name="Eisen J.A."/>
        </authorList>
    </citation>
    <scope>NUCLEOTIDE SEQUENCE [LARGE SCALE GENOMIC DNA]</scope>
    <source>
        <strain evidence="12">DSM 5692</strain>
    </source>
</reference>
<dbReference type="HOGENOM" id="CLU_076364_2_0_7"/>
<reference evidence="11 12" key="2">
    <citation type="journal article" date="2010" name="Stand. Genomic Sci.">
        <title>Complete genome sequence of Desulfohalobium retbaense type strain (HR(100)).</title>
        <authorList>
            <person name="Spring S."/>
            <person name="Nolan M."/>
            <person name="Lapidus A."/>
            <person name="Glavina Del Rio T."/>
            <person name="Copeland A."/>
            <person name="Tice H."/>
            <person name="Cheng J.F."/>
            <person name="Lucas S."/>
            <person name="Land M."/>
            <person name="Chen F."/>
            <person name="Bruce D."/>
            <person name="Goodwin L."/>
            <person name="Pitluck S."/>
            <person name="Ivanova N."/>
            <person name="Mavromatis K."/>
            <person name="Mikhailova N."/>
            <person name="Pati A."/>
            <person name="Chen A."/>
            <person name="Palaniappan K."/>
            <person name="Hauser L."/>
            <person name="Chang Y.J."/>
            <person name="Jeffries C.D."/>
            <person name="Munk C."/>
            <person name="Kiss H."/>
            <person name="Chain P."/>
            <person name="Han C."/>
            <person name="Brettin T."/>
            <person name="Detter J.C."/>
            <person name="Schuler E."/>
            <person name="Goker M."/>
            <person name="Rohde M."/>
            <person name="Bristow J."/>
            <person name="Eisen J.A."/>
            <person name="Markowitz V."/>
            <person name="Hugenholtz P."/>
            <person name="Kyrpides N.C."/>
            <person name="Klenk H.P."/>
        </authorList>
    </citation>
    <scope>NUCLEOTIDE SEQUENCE [LARGE SCALE GENOMIC DNA]</scope>
    <source>
        <strain evidence="11 12">DSM 5692</strain>
    </source>
</reference>
<evidence type="ECO:0000313" key="11">
    <source>
        <dbReference type="EMBL" id="ACV67425.1"/>
    </source>
</evidence>
<keyword evidence="12" id="KW-1185">Reference proteome</keyword>
<feature type="domain" description="N-(5'phosphoribosyl) anthranilate isomerase (PRAI)" evidence="10">
    <location>
        <begin position="8"/>
        <end position="204"/>
    </location>
</feature>
<keyword evidence="5 9" id="KW-0028">Amino-acid biosynthesis</keyword>
<dbReference type="Pfam" id="PF00697">
    <property type="entry name" value="PRAI"/>
    <property type="match status" value="1"/>
</dbReference>
<dbReference type="eggNOG" id="COG0135">
    <property type="taxonomic scope" value="Bacteria"/>
</dbReference>
<protein>
    <recommendedName>
        <fullName evidence="4 9">N-(5'-phosphoribosyl)anthranilate isomerase</fullName>
        <shortName evidence="9">PRAI</shortName>
        <ecNumber evidence="3 9">5.3.1.24</ecNumber>
    </recommendedName>
</protein>
<dbReference type="EC" id="5.3.1.24" evidence="3 9"/>
<evidence type="ECO:0000256" key="1">
    <source>
        <dbReference type="ARBA" id="ARBA00001164"/>
    </source>
</evidence>
<dbReference type="SUPFAM" id="SSF51366">
    <property type="entry name" value="Ribulose-phoshate binding barrel"/>
    <property type="match status" value="1"/>
</dbReference>
<dbReference type="EMBL" id="CP001734">
    <property type="protein sequence ID" value="ACV67425.1"/>
    <property type="molecule type" value="Genomic_DNA"/>
</dbReference>
<name>C8WZF0_DESRD</name>